<dbReference type="InterPro" id="IPR024623">
    <property type="entry name" value="YtxH"/>
</dbReference>
<dbReference type="Proteomes" id="UP000535491">
    <property type="component" value="Unassembled WGS sequence"/>
</dbReference>
<protein>
    <submittedName>
        <fullName evidence="2">YtxH domain-containing protein</fullName>
    </submittedName>
</protein>
<organism evidence="2 3">
    <name type="scientific">Paenactinomyces guangxiensis</name>
    <dbReference type="NCBI Taxonomy" id="1490290"/>
    <lineage>
        <taxon>Bacteria</taxon>
        <taxon>Bacillati</taxon>
        <taxon>Bacillota</taxon>
        <taxon>Bacilli</taxon>
        <taxon>Bacillales</taxon>
        <taxon>Thermoactinomycetaceae</taxon>
        <taxon>Paenactinomyces</taxon>
    </lineage>
</organism>
<keyword evidence="1" id="KW-1133">Transmembrane helix</keyword>
<proteinExistence type="predicted"/>
<dbReference type="InterPro" id="IPR052928">
    <property type="entry name" value="Desiccation-related_membrane"/>
</dbReference>
<sequence>MSEKKESGHLKYFVMGAVFGGVVGAAIALLAAPKTGREMRRDLGIGLEAAKDKGIQVYHSLKNQTGEMAGKISDVRDRTQINWIDL</sequence>
<name>A0A7W1WN87_9BACL</name>
<keyword evidence="1" id="KW-0472">Membrane</keyword>
<evidence type="ECO:0000313" key="2">
    <source>
        <dbReference type="EMBL" id="MBA4492824.1"/>
    </source>
</evidence>
<dbReference type="Pfam" id="PF12732">
    <property type="entry name" value="YtxH"/>
    <property type="match status" value="1"/>
</dbReference>
<accession>A0A7W1WN87</accession>
<keyword evidence="3" id="KW-1185">Reference proteome</keyword>
<dbReference type="PANTHER" id="PTHR35792:SF2">
    <property type="entry name" value="GENERAL STRESS PROTEIN"/>
    <property type="match status" value="1"/>
</dbReference>
<dbReference type="EMBL" id="JACEIQ010000001">
    <property type="protein sequence ID" value="MBA4492824.1"/>
    <property type="molecule type" value="Genomic_DNA"/>
</dbReference>
<gene>
    <name evidence="2" type="ORF">H1191_00665</name>
</gene>
<dbReference type="AlphaFoldDB" id="A0A7W1WN87"/>
<evidence type="ECO:0000256" key="1">
    <source>
        <dbReference type="SAM" id="Phobius"/>
    </source>
</evidence>
<evidence type="ECO:0000313" key="3">
    <source>
        <dbReference type="Proteomes" id="UP000535491"/>
    </source>
</evidence>
<dbReference type="RefSeq" id="WP_181750056.1">
    <property type="nucleotide sequence ID" value="NZ_JACEIQ010000001.1"/>
</dbReference>
<reference evidence="2 3" key="1">
    <citation type="submission" date="2020-07" db="EMBL/GenBank/DDBJ databases">
        <authorList>
            <person name="Feng H."/>
        </authorList>
    </citation>
    <scope>NUCLEOTIDE SEQUENCE [LARGE SCALE GENOMIC DNA]</scope>
    <source>
        <strain evidence="3">s-10</strain>
    </source>
</reference>
<dbReference type="PANTHER" id="PTHR35792">
    <property type="entry name" value="GENERAL STRESS PROTEIN"/>
    <property type="match status" value="1"/>
</dbReference>
<keyword evidence="1" id="KW-0812">Transmembrane</keyword>
<comment type="caution">
    <text evidence="2">The sequence shown here is derived from an EMBL/GenBank/DDBJ whole genome shotgun (WGS) entry which is preliminary data.</text>
</comment>
<feature type="transmembrane region" description="Helical" evidence="1">
    <location>
        <begin position="12"/>
        <end position="32"/>
    </location>
</feature>